<dbReference type="InterPro" id="IPR050933">
    <property type="entry name" value="Circadian_TF"/>
</dbReference>
<proteinExistence type="evidence at transcript level"/>
<dbReference type="InterPro" id="IPR013767">
    <property type="entry name" value="PAS_fold"/>
</dbReference>
<dbReference type="PANTHER" id="PTHR23042">
    <property type="entry name" value="CIRCADIAN PROTEIN CLOCK/ARNT/BMAL/PAS"/>
    <property type="match status" value="1"/>
</dbReference>
<dbReference type="AlphaFoldDB" id="A0AA50Q9I0"/>
<dbReference type="GO" id="GO:0045944">
    <property type="term" value="P:positive regulation of transcription by RNA polymerase II"/>
    <property type="evidence" value="ECO:0007669"/>
    <property type="project" value="UniProtKB-ARBA"/>
</dbReference>
<comment type="subcellular location">
    <subcellularLocation>
        <location evidence="1">Nucleus</location>
    </subcellularLocation>
</comment>
<name>A0AA50Q9I0_COCSE</name>
<dbReference type="GO" id="GO:0005667">
    <property type="term" value="C:transcription regulator complex"/>
    <property type="evidence" value="ECO:0007669"/>
    <property type="project" value="InterPro"/>
</dbReference>
<dbReference type="GO" id="GO:0003677">
    <property type="term" value="F:DNA binding"/>
    <property type="evidence" value="ECO:0007669"/>
    <property type="project" value="UniProtKB-KW"/>
</dbReference>
<keyword evidence="6" id="KW-0539">Nucleus</keyword>
<dbReference type="InterPro" id="IPR001067">
    <property type="entry name" value="Nuc_translocat"/>
</dbReference>
<dbReference type="SMART" id="SM00091">
    <property type="entry name" value="PAS"/>
    <property type="match status" value="2"/>
</dbReference>
<dbReference type="GO" id="GO:0005634">
    <property type="term" value="C:nucleus"/>
    <property type="evidence" value="ECO:0007669"/>
    <property type="project" value="UniProtKB-SubCell"/>
</dbReference>
<keyword evidence="2" id="KW-0677">Repeat</keyword>
<dbReference type="Gene3D" id="4.10.280.10">
    <property type="entry name" value="Helix-loop-helix DNA-binding domain"/>
    <property type="match status" value="1"/>
</dbReference>
<evidence type="ECO:0000313" key="9">
    <source>
        <dbReference type="EMBL" id="WMB96349.1"/>
    </source>
</evidence>
<dbReference type="GO" id="GO:0046983">
    <property type="term" value="F:protein dimerization activity"/>
    <property type="evidence" value="ECO:0007669"/>
    <property type="project" value="InterPro"/>
</dbReference>
<evidence type="ECO:0000256" key="2">
    <source>
        <dbReference type="ARBA" id="ARBA00022737"/>
    </source>
</evidence>
<keyword evidence="4" id="KW-0238">DNA-binding</keyword>
<dbReference type="InterPro" id="IPR035965">
    <property type="entry name" value="PAS-like_dom_sf"/>
</dbReference>
<organism evidence="9">
    <name type="scientific">Coccinella septempunctata</name>
    <name type="common">Seven-spotted ladybird beetle</name>
    <dbReference type="NCBI Taxonomy" id="41139"/>
    <lineage>
        <taxon>Eukaryota</taxon>
        <taxon>Metazoa</taxon>
        <taxon>Ecdysozoa</taxon>
        <taxon>Arthropoda</taxon>
        <taxon>Hexapoda</taxon>
        <taxon>Insecta</taxon>
        <taxon>Pterygota</taxon>
        <taxon>Neoptera</taxon>
        <taxon>Endopterygota</taxon>
        <taxon>Coleoptera</taxon>
        <taxon>Polyphaga</taxon>
        <taxon>Cucujiformia</taxon>
        <taxon>Coccinelloidea</taxon>
        <taxon>Coccinellidae</taxon>
        <taxon>Coccinellinae</taxon>
        <taxon>Coccinellini</taxon>
        <taxon>Coccinella</taxon>
    </lineage>
</organism>
<dbReference type="PRINTS" id="PR00785">
    <property type="entry name" value="NCTRNSLOCATR"/>
</dbReference>
<dbReference type="Gene3D" id="3.30.450.20">
    <property type="entry name" value="PAS domain"/>
    <property type="match status" value="2"/>
</dbReference>
<dbReference type="GO" id="GO:0005737">
    <property type="term" value="C:cytoplasm"/>
    <property type="evidence" value="ECO:0007669"/>
    <property type="project" value="InterPro"/>
</dbReference>
<dbReference type="SMART" id="SM00353">
    <property type="entry name" value="HLH"/>
    <property type="match status" value="1"/>
</dbReference>
<dbReference type="GO" id="GO:0003700">
    <property type="term" value="F:DNA-binding transcription factor activity"/>
    <property type="evidence" value="ECO:0007669"/>
    <property type="project" value="InterPro"/>
</dbReference>
<evidence type="ECO:0000256" key="4">
    <source>
        <dbReference type="ARBA" id="ARBA00023125"/>
    </source>
</evidence>
<dbReference type="PROSITE" id="PS50888">
    <property type="entry name" value="BHLH"/>
    <property type="match status" value="1"/>
</dbReference>
<evidence type="ECO:0000256" key="5">
    <source>
        <dbReference type="ARBA" id="ARBA00023163"/>
    </source>
</evidence>
<feature type="domain" description="PAS" evidence="7">
    <location>
        <begin position="102"/>
        <end position="175"/>
    </location>
</feature>
<dbReference type="InterPro" id="IPR036638">
    <property type="entry name" value="HLH_DNA-bd_sf"/>
</dbReference>
<reference evidence="9" key="1">
    <citation type="submission" date="2023-06" db="EMBL/GenBank/DDBJ databases">
        <authorList>
            <person name="Cheng Y."/>
        </authorList>
    </citation>
    <scope>NUCLEOTIDE SEQUENCE</scope>
</reference>
<feature type="domain" description="BHLH" evidence="8">
    <location>
        <begin position="30"/>
        <end position="83"/>
    </location>
</feature>
<dbReference type="InterPro" id="IPR011598">
    <property type="entry name" value="bHLH_dom"/>
</dbReference>
<dbReference type="CDD" id="cd00130">
    <property type="entry name" value="PAS"/>
    <property type="match status" value="2"/>
</dbReference>
<evidence type="ECO:0000259" key="8">
    <source>
        <dbReference type="PROSITE" id="PS50888"/>
    </source>
</evidence>
<dbReference type="PROSITE" id="PS50112">
    <property type="entry name" value="PAS"/>
    <property type="match status" value="1"/>
</dbReference>
<sequence>MLISRNHDYLETSKMSIPCRLQPDHNPPSNSREMRNKAEKLRRDKLNSYIGELAKMVPMVAKSSKRMDKTSILRLSASHLRIYHTLMNGKVKLQIQMPHQVDQCMLEQIVYNELGGFLMVLDANAKIMFVSPTVENLLGYLQTDLMGQSIYNVTLQMDHEILRRHLIISNSTDENCNRDNFMISLKRAAPRSEMPVYERVRVMSVFKSLSYTTDYDTATLMEVPPNTVGNDIWLLFIRMNRPEKIPLRMMESSKDEYYTRHLVDGRIVCCDQRISLIAGYFTDEVFGISAFKFMHLDDVRWVIIALRQMYDRGETKGTSCYRLLSRNSKYIYLRTSGFLEYDSHGTVESFLCYNSLVDETEGKRLIEEMKRRYSAYVNTNYLIPGSPNTPIGAESLEEPLNVEQAIKHLIMNLPSSPCSTPSPKLTYTDEKEDCDEKLTEISTDNKVIPKTVLKRPPCTNLDANLPIKRLKNSPYSMHNPPLTFKTRTDLRIKEEPLCEDLYREI</sequence>
<keyword evidence="3" id="KW-0805">Transcription regulation</keyword>
<dbReference type="SUPFAM" id="SSF47459">
    <property type="entry name" value="HLH, helix-loop-helix DNA-binding domain"/>
    <property type="match status" value="1"/>
</dbReference>
<evidence type="ECO:0000259" key="7">
    <source>
        <dbReference type="PROSITE" id="PS50112"/>
    </source>
</evidence>
<accession>A0AA50Q9I0</accession>
<dbReference type="Pfam" id="PF14598">
    <property type="entry name" value="PAS_11"/>
    <property type="match status" value="1"/>
</dbReference>
<dbReference type="GeneID" id="123318688"/>
<dbReference type="RefSeq" id="XP_044761313.1">
    <property type="nucleotide sequence ID" value="XM_044905378.1"/>
</dbReference>
<evidence type="ECO:0000256" key="3">
    <source>
        <dbReference type="ARBA" id="ARBA00023015"/>
    </source>
</evidence>
<dbReference type="InterPro" id="IPR000014">
    <property type="entry name" value="PAS"/>
</dbReference>
<evidence type="ECO:0000256" key="6">
    <source>
        <dbReference type="ARBA" id="ARBA00023242"/>
    </source>
</evidence>
<protein>
    <submittedName>
        <fullName evidence="9">Juvenile hormone methoprene-tolerant</fullName>
    </submittedName>
</protein>
<dbReference type="KEGG" id="cset:123318688"/>
<dbReference type="Pfam" id="PF00010">
    <property type="entry name" value="HLH"/>
    <property type="match status" value="1"/>
</dbReference>
<evidence type="ECO:0000256" key="1">
    <source>
        <dbReference type="ARBA" id="ARBA00004123"/>
    </source>
</evidence>
<keyword evidence="5" id="KW-0804">Transcription</keyword>
<dbReference type="CTD" id="115889921"/>
<dbReference type="CDD" id="cd11391">
    <property type="entry name" value="bHLH_PAS"/>
    <property type="match status" value="1"/>
</dbReference>
<dbReference type="EMBL" id="OR135688">
    <property type="protein sequence ID" value="WMB96349.1"/>
    <property type="molecule type" value="mRNA"/>
</dbReference>
<dbReference type="SUPFAM" id="SSF55785">
    <property type="entry name" value="PYP-like sensor domain (PAS domain)"/>
    <property type="match status" value="2"/>
</dbReference>
<dbReference type="Pfam" id="PF00989">
    <property type="entry name" value="PAS"/>
    <property type="match status" value="1"/>
</dbReference>